<dbReference type="Gene3D" id="3.40.50.2000">
    <property type="entry name" value="Glycogen Phosphorylase B"/>
    <property type="match status" value="2"/>
</dbReference>
<reference evidence="3" key="2">
    <citation type="submission" date="2019-11" db="EMBL/GenBank/DDBJ databases">
        <title>Improved Assembly of Tolypothrix boutellei genome.</title>
        <authorList>
            <person name="Sarangi A.N."/>
            <person name="Mukherjee M."/>
            <person name="Ghosh S."/>
            <person name="Singh D."/>
            <person name="Das A."/>
            <person name="Kant S."/>
            <person name="Prusty A."/>
            <person name="Tripathy S."/>
        </authorList>
    </citation>
    <scope>NUCLEOTIDE SEQUENCE</scope>
    <source>
        <strain evidence="3">VB521301</strain>
    </source>
</reference>
<dbReference type="InterPro" id="IPR050194">
    <property type="entry name" value="Glycosyltransferase_grp1"/>
</dbReference>
<dbReference type="PANTHER" id="PTHR45947:SF3">
    <property type="entry name" value="SULFOQUINOVOSYL TRANSFERASE SQD2"/>
    <property type="match status" value="1"/>
</dbReference>
<dbReference type="AlphaFoldDB" id="A0A8S9SWT3"/>
<feature type="domain" description="Glycosyl transferase family 1" evidence="1">
    <location>
        <begin position="180"/>
        <end position="333"/>
    </location>
</feature>
<protein>
    <submittedName>
        <fullName evidence="3">Glycosyltransferase</fullName>
    </submittedName>
</protein>
<dbReference type="SUPFAM" id="SSF53756">
    <property type="entry name" value="UDP-Glycosyltransferase/glycogen phosphorylase"/>
    <property type="match status" value="1"/>
</dbReference>
<dbReference type="Pfam" id="PF13439">
    <property type="entry name" value="Glyco_transf_4"/>
    <property type="match status" value="1"/>
</dbReference>
<dbReference type="PANTHER" id="PTHR45947">
    <property type="entry name" value="SULFOQUINOVOSYL TRANSFERASE SQD2"/>
    <property type="match status" value="1"/>
</dbReference>
<evidence type="ECO:0000259" key="1">
    <source>
        <dbReference type="Pfam" id="PF00534"/>
    </source>
</evidence>
<reference evidence="3" key="1">
    <citation type="journal article" date="2015" name="Genome Announc.">
        <title>Draft Genome Sequence of Tolypothrix boutellei Strain VB521301.</title>
        <authorList>
            <person name="Chandrababunaidu M.M."/>
            <person name="Singh D."/>
            <person name="Sen D."/>
            <person name="Bhan S."/>
            <person name="Das S."/>
            <person name="Gupta A."/>
            <person name="Adhikary S.P."/>
            <person name="Tripathy S."/>
        </authorList>
    </citation>
    <scope>NUCLEOTIDE SEQUENCE</scope>
    <source>
        <strain evidence="3">VB521301</strain>
    </source>
</reference>
<evidence type="ECO:0000313" key="3">
    <source>
        <dbReference type="EMBL" id="KAF3884590.1"/>
    </source>
</evidence>
<dbReference type="GO" id="GO:0016757">
    <property type="term" value="F:glycosyltransferase activity"/>
    <property type="evidence" value="ECO:0007669"/>
    <property type="project" value="InterPro"/>
</dbReference>
<organism evidence="3 4">
    <name type="scientific">Tolypothrix bouteillei VB521301</name>
    <dbReference type="NCBI Taxonomy" id="1479485"/>
    <lineage>
        <taxon>Bacteria</taxon>
        <taxon>Bacillati</taxon>
        <taxon>Cyanobacteriota</taxon>
        <taxon>Cyanophyceae</taxon>
        <taxon>Nostocales</taxon>
        <taxon>Tolypothrichaceae</taxon>
        <taxon>Tolypothrix</taxon>
    </lineage>
</organism>
<comment type="caution">
    <text evidence="3">The sequence shown here is derived from an EMBL/GenBank/DDBJ whole genome shotgun (WGS) entry which is preliminary data.</text>
</comment>
<gene>
    <name evidence="3" type="ORF">DA73_0400003195</name>
</gene>
<dbReference type="Pfam" id="PF00534">
    <property type="entry name" value="Glycos_transf_1"/>
    <property type="match status" value="1"/>
</dbReference>
<dbReference type="Proteomes" id="UP000029738">
    <property type="component" value="Unassembled WGS sequence"/>
</dbReference>
<accession>A0A8S9SWT3</accession>
<dbReference type="EMBL" id="JHEG04000001">
    <property type="protein sequence ID" value="KAF3884590.1"/>
    <property type="molecule type" value="Genomic_DNA"/>
</dbReference>
<proteinExistence type="predicted"/>
<name>A0A8S9SWT3_9CYAN</name>
<evidence type="ECO:0000259" key="2">
    <source>
        <dbReference type="Pfam" id="PF13439"/>
    </source>
</evidence>
<dbReference type="RefSeq" id="WP_038081153.1">
    <property type="nucleotide sequence ID" value="NZ_JHEG04000001.1"/>
</dbReference>
<feature type="domain" description="Glycosyltransferase subfamily 4-like N-terminal" evidence="2">
    <location>
        <begin position="14"/>
        <end position="166"/>
    </location>
</feature>
<dbReference type="InterPro" id="IPR001296">
    <property type="entry name" value="Glyco_trans_1"/>
</dbReference>
<dbReference type="CDD" id="cd03801">
    <property type="entry name" value="GT4_PimA-like"/>
    <property type="match status" value="1"/>
</dbReference>
<keyword evidence="4" id="KW-1185">Reference proteome</keyword>
<evidence type="ECO:0000313" key="4">
    <source>
        <dbReference type="Proteomes" id="UP000029738"/>
    </source>
</evidence>
<sequence length="372" mass="41785">MKSILFYFGGFASVGGIETFGKNLLSYLQSQGYRCTLLCWGQTSPLLQVLRNAKVQIFQSPWRWGCKWNLPDWILLTIGIQQLQKADAVLFGKLFPTPILKRLRAKASFTHFIYITPYKPLPPQTKVESQRLLEALNIFDMILVQSSSFIEDLHTIGYKGQIEVIPYIPHAPGELKPFPKNENLKIGFLGRLVEDKNIPLLLQSFCNFQKQYIKESNSVHGEDRKPSLHIFGDGPLRNELEQLAQNLEIKSSVVFYGNVSNKDVEDAIASCHVFAFTSHIEGQCLAALEILGCGRPIVATKAGALPEILADSRLGRIVSSANPDNFANSLMEIGKLIEQQLVSPETIRSAYLERYAPEKVGERYSNLLKSLK</sequence>
<dbReference type="InterPro" id="IPR028098">
    <property type="entry name" value="Glyco_trans_4-like_N"/>
</dbReference>